<reference evidence="3" key="1">
    <citation type="journal article" date="2015" name="PLoS Genet.">
        <title>Genome Sequence and Transcriptome Analyses of Chrysochromulina tobin: Metabolic Tools for Enhanced Algal Fitness in the Prominent Order Prymnesiales (Haptophyceae).</title>
        <authorList>
            <person name="Hovde B.T."/>
            <person name="Deodato C.R."/>
            <person name="Hunsperger H.M."/>
            <person name="Ryken S.A."/>
            <person name="Yost W."/>
            <person name="Jha R.K."/>
            <person name="Patterson J."/>
            <person name="Monnat R.J. Jr."/>
            <person name="Barlow S.B."/>
            <person name="Starkenburg S.R."/>
            <person name="Cattolico R.A."/>
        </authorList>
    </citation>
    <scope>NUCLEOTIDE SEQUENCE</scope>
    <source>
        <strain evidence="3">CCMP291</strain>
    </source>
</reference>
<evidence type="ECO:0000313" key="3">
    <source>
        <dbReference type="Proteomes" id="UP000037460"/>
    </source>
</evidence>
<proteinExistence type="predicted"/>
<evidence type="ECO:0000256" key="1">
    <source>
        <dbReference type="SAM" id="MobiDB-lite"/>
    </source>
</evidence>
<dbReference type="EMBL" id="JWZX01002840">
    <property type="protein sequence ID" value="KOO26525.1"/>
    <property type="molecule type" value="Genomic_DNA"/>
</dbReference>
<feature type="compositionally biased region" description="Polar residues" evidence="1">
    <location>
        <begin position="213"/>
        <end position="225"/>
    </location>
</feature>
<dbReference type="AlphaFoldDB" id="A0A0M0JJ79"/>
<dbReference type="OrthoDB" id="8123014at2759"/>
<feature type="region of interest" description="Disordered" evidence="1">
    <location>
        <begin position="180"/>
        <end position="225"/>
    </location>
</feature>
<feature type="compositionally biased region" description="Low complexity" evidence="1">
    <location>
        <begin position="180"/>
        <end position="196"/>
    </location>
</feature>
<comment type="caution">
    <text evidence="2">The sequence shown here is derived from an EMBL/GenBank/DDBJ whole genome shotgun (WGS) entry which is preliminary data.</text>
</comment>
<accession>A0A0M0JJ79</accession>
<gene>
    <name evidence="2" type="ORF">Ctob_003644</name>
</gene>
<dbReference type="Proteomes" id="UP000037460">
    <property type="component" value="Unassembled WGS sequence"/>
</dbReference>
<sequence>MVPNRLKMSSRSSSCVTGLSLHTKSTFSGGARSASGKSPSISRTWARLAAALAASASSTCRVASSCQLGKEISEAIRVFSRSNHEVITEYSGTQGGLREYSGSNQGVLREYSGSTQGVIREYSGSTQGLLREPNPSSSELIISAHQCSFVLIGAHRCSSVWCASVLISAHPYESAAMGTSSAVRPSASVSSDSPSARRSRSCLRTRAEGSGEASGTTIPGGSSYGSSSTIVCRMRMFWYGRPLASAYAFDMARATSRPSVTSPKSVYRSSRCVWSSATVMKNCDPLAFGRADAIDTQPAFVCRSFRCSSSSK</sequence>
<protein>
    <submittedName>
        <fullName evidence="2">Uncharacterized protein</fullName>
    </submittedName>
</protein>
<organism evidence="2 3">
    <name type="scientific">Chrysochromulina tobinii</name>
    <dbReference type="NCBI Taxonomy" id="1460289"/>
    <lineage>
        <taxon>Eukaryota</taxon>
        <taxon>Haptista</taxon>
        <taxon>Haptophyta</taxon>
        <taxon>Prymnesiophyceae</taxon>
        <taxon>Prymnesiales</taxon>
        <taxon>Chrysochromulinaceae</taxon>
        <taxon>Chrysochromulina</taxon>
    </lineage>
</organism>
<name>A0A0M0JJ79_9EUKA</name>
<evidence type="ECO:0000313" key="2">
    <source>
        <dbReference type="EMBL" id="KOO26525.1"/>
    </source>
</evidence>
<keyword evidence="3" id="KW-1185">Reference proteome</keyword>